<sequence>MKDLTPKEIKAKLDNVHSTFPFTTVYNWVNGFKRDRTSTCDAPRSGRPIETATPEIIDTVHDIVLTDRRVKVCELVEATGMSNPDEFLRRFITVDETWIHYFTSETKKQSKQWTSPTEPAPKKAKIVKLIGKVATVFWDARALLDCFNNILKKNCPHLVKKKVLFHQDNAWVHMCPAPMAKFNKFRYELLAHSAYSSDLVLCDYYLFPNLKKWFGGKRFTTREQLIAETKAYFEGLGKCIEPKENYVEK</sequence>
<dbReference type="Proteomes" id="UP000670152">
    <property type="component" value="Unassembled WGS sequence"/>
</dbReference>
<dbReference type="PANTHER" id="PTHR46060">
    <property type="entry name" value="MARINER MOS1 TRANSPOSASE-LIKE PROTEIN"/>
    <property type="match status" value="1"/>
</dbReference>
<organism evidence="1 2">
    <name type="scientific">Acromyrmex heyeri</name>
    <dbReference type="NCBI Taxonomy" id="230685"/>
    <lineage>
        <taxon>Eukaryota</taxon>
        <taxon>Metazoa</taxon>
        <taxon>Ecdysozoa</taxon>
        <taxon>Arthropoda</taxon>
        <taxon>Hexapoda</taxon>
        <taxon>Insecta</taxon>
        <taxon>Pterygota</taxon>
        <taxon>Neoptera</taxon>
        <taxon>Endopterygota</taxon>
        <taxon>Hymenoptera</taxon>
        <taxon>Apocrita</taxon>
        <taxon>Aculeata</taxon>
        <taxon>Formicoidea</taxon>
        <taxon>Formicidae</taxon>
        <taxon>Myrmicinae</taxon>
        <taxon>Acromyrmex</taxon>
    </lineage>
</organism>
<dbReference type="PANTHER" id="PTHR46060:SF1">
    <property type="entry name" value="MARINER MOS1 TRANSPOSASE-LIKE PROTEIN"/>
    <property type="match status" value="1"/>
</dbReference>
<gene>
    <name evidence="1" type="primary">Setmar_167</name>
    <name evidence="1" type="ORF">G6Z77_0009612</name>
</gene>
<keyword evidence="1" id="KW-0489">Methyltransferase</keyword>
<dbReference type="OrthoDB" id="7552988at2759"/>
<proteinExistence type="predicted"/>
<keyword evidence="1" id="KW-0808">Transferase</keyword>
<name>A0A836EDC0_9HYME</name>
<dbReference type="GO" id="GO:0008168">
    <property type="term" value="F:methyltransferase activity"/>
    <property type="evidence" value="ECO:0007669"/>
    <property type="project" value="UniProtKB-KW"/>
</dbReference>
<dbReference type="Gene3D" id="3.30.420.10">
    <property type="entry name" value="Ribonuclease H-like superfamily/Ribonuclease H"/>
    <property type="match status" value="1"/>
</dbReference>
<dbReference type="GO" id="GO:0003676">
    <property type="term" value="F:nucleic acid binding"/>
    <property type="evidence" value="ECO:0007669"/>
    <property type="project" value="InterPro"/>
</dbReference>
<protein>
    <submittedName>
        <fullName evidence="1">SETMR methyltransferase</fullName>
    </submittedName>
</protein>
<evidence type="ECO:0000313" key="2">
    <source>
        <dbReference type="Proteomes" id="UP000670152"/>
    </source>
</evidence>
<keyword evidence="2" id="KW-1185">Reference proteome</keyword>
<accession>A0A836EDC0</accession>
<feature type="non-terminal residue" evidence="1">
    <location>
        <position position="1"/>
    </location>
</feature>
<dbReference type="AlphaFoldDB" id="A0A836EDC0"/>
<dbReference type="EMBL" id="JAANIB010010494">
    <property type="protein sequence ID" value="KAG5319484.1"/>
    <property type="molecule type" value="Genomic_DNA"/>
</dbReference>
<dbReference type="InterPro" id="IPR052709">
    <property type="entry name" value="Transposase-MT_Hybrid"/>
</dbReference>
<feature type="non-terminal residue" evidence="1">
    <location>
        <position position="249"/>
    </location>
</feature>
<dbReference type="GO" id="GO:0032259">
    <property type="term" value="P:methylation"/>
    <property type="evidence" value="ECO:0007669"/>
    <property type="project" value="UniProtKB-KW"/>
</dbReference>
<comment type="caution">
    <text evidence="1">The sequence shown here is derived from an EMBL/GenBank/DDBJ whole genome shotgun (WGS) entry which is preliminary data.</text>
</comment>
<evidence type="ECO:0000313" key="1">
    <source>
        <dbReference type="EMBL" id="KAG5319484.1"/>
    </source>
</evidence>
<reference evidence="1 2" key="1">
    <citation type="submission" date="2020-02" db="EMBL/GenBank/DDBJ databases">
        <title>Relaxed selection underlies rapid genomic changes in the transitions from sociality to social parasitism in ants.</title>
        <authorList>
            <person name="Bi X."/>
        </authorList>
    </citation>
    <scope>NUCLEOTIDE SEQUENCE [LARGE SCALE GENOMIC DNA]</scope>
    <source>
        <strain evidence="1">BGI-DK2014b</strain>
        <tissue evidence="1">Whole body</tissue>
    </source>
</reference>
<dbReference type="InterPro" id="IPR036397">
    <property type="entry name" value="RNaseH_sf"/>
</dbReference>